<organism evidence="1 2">
    <name type="scientific">Streptomyces chrestomyceticus</name>
    <dbReference type="NCBI Taxonomy" id="68185"/>
    <lineage>
        <taxon>Bacteria</taxon>
        <taxon>Bacillati</taxon>
        <taxon>Actinomycetota</taxon>
        <taxon>Actinomycetes</taxon>
        <taxon>Kitasatosporales</taxon>
        <taxon>Streptomycetaceae</taxon>
        <taxon>Streptomyces</taxon>
    </lineage>
</organism>
<comment type="caution">
    <text evidence="1">The sequence shown here is derived from an EMBL/GenBank/DDBJ whole genome shotgun (WGS) entry which is preliminary data.</text>
</comment>
<protein>
    <submittedName>
        <fullName evidence="1">Uncharacterized protein</fullName>
    </submittedName>
</protein>
<reference evidence="1 2" key="1">
    <citation type="submission" date="2023-08" db="EMBL/GenBank/DDBJ databases">
        <authorList>
            <person name="Sharma P."/>
            <person name="Verma V."/>
            <person name="Mohan M.K."/>
            <person name="Dubey A.K."/>
        </authorList>
    </citation>
    <scope>NUCLEOTIDE SEQUENCE [LARGE SCALE GENOMIC DNA]</scope>
    <source>
        <strain evidence="1 2">ADP4</strain>
    </source>
</reference>
<evidence type="ECO:0000313" key="1">
    <source>
        <dbReference type="EMBL" id="MEF3112437.1"/>
    </source>
</evidence>
<gene>
    <name evidence="1" type="ORF">RB636_04375</name>
</gene>
<dbReference type="RefSeq" id="WP_331785434.1">
    <property type="nucleotide sequence ID" value="NZ_JAVFKM010000002.1"/>
</dbReference>
<proteinExistence type="predicted"/>
<name>A0ABU7WLP4_9ACTN</name>
<accession>A0ABU7WLP4</accession>
<dbReference type="EMBL" id="JAVFKM010000002">
    <property type="protein sequence ID" value="MEF3112437.1"/>
    <property type="molecule type" value="Genomic_DNA"/>
</dbReference>
<keyword evidence="2" id="KW-1185">Reference proteome</keyword>
<dbReference type="Proteomes" id="UP001348265">
    <property type="component" value="Unassembled WGS sequence"/>
</dbReference>
<sequence length="72" mass="7365">MTQPAPFSLRIELAQGIEVTFTGDTPATVGPNAAAFAHTAARFADVIGQARAAFHVGQLGATVIATPNTSNQ</sequence>
<evidence type="ECO:0000313" key="2">
    <source>
        <dbReference type="Proteomes" id="UP001348265"/>
    </source>
</evidence>